<dbReference type="SUPFAM" id="SSF46785">
    <property type="entry name" value="Winged helix' DNA-binding domain"/>
    <property type="match status" value="1"/>
</dbReference>
<dbReference type="Proteomes" id="UP001242480">
    <property type="component" value="Unassembled WGS sequence"/>
</dbReference>
<dbReference type="Pfam" id="PF03466">
    <property type="entry name" value="LysR_substrate"/>
    <property type="match status" value="1"/>
</dbReference>
<gene>
    <name evidence="6" type="ORF">QO011_005880</name>
</gene>
<sequence>MDWDRIRIFLAIARSGQILGAARRLGLNHATVGRQLTALETDLGARLVERHTNGSRLTAAGEALLAAAERAESEFLRVGSRLAGIEEAIAGTVRVGTPDGLGNYFLARELGALAAEHPELVIQLVPLPRTFSLSRREADIAITLDRPTQGRLIVKKLTDYSLSVYAAGSYLARTGAVEREEDLAGRLFVTHVDDLAYSRALDYAATLGRLMQRRFECGSVVGQLEAVRAGHGIGILHDYAAQPFPELQRLLPSHRFRRSYWLVSHPDTHDTRRVRAVTAHIVARVRAARRTFVT</sequence>
<evidence type="ECO:0000313" key="6">
    <source>
        <dbReference type="EMBL" id="MDQ0472850.1"/>
    </source>
</evidence>
<evidence type="ECO:0000256" key="3">
    <source>
        <dbReference type="ARBA" id="ARBA00023125"/>
    </source>
</evidence>
<evidence type="ECO:0000256" key="4">
    <source>
        <dbReference type="ARBA" id="ARBA00023163"/>
    </source>
</evidence>
<dbReference type="Gene3D" id="1.10.10.10">
    <property type="entry name" value="Winged helix-like DNA-binding domain superfamily/Winged helix DNA-binding domain"/>
    <property type="match status" value="1"/>
</dbReference>
<name>A0ABU0JEZ3_9HYPH</name>
<dbReference type="InterPro" id="IPR000847">
    <property type="entry name" value="LysR_HTH_N"/>
</dbReference>
<dbReference type="InterPro" id="IPR005119">
    <property type="entry name" value="LysR_subst-bd"/>
</dbReference>
<comment type="similarity">
    <text evidence="1">Belongs to the LysR transcriptional regulatory family.</text>
</comment>
<dbReference type="Pfam" id="PF00126">
    <property type="entry name" value="HTH_1"/>
    <property type="match status" value="1"/>
</dbReference>
<feature type="domain" description="HTH lysR-type" evidence="5">
    <location>
        <begin position="1"/>
        <end position="58"/>
    </location>
</feature>
<dbReference type="InterPro" id="IPR036390">
    <property type="entry name" value="WH_DNA-bd_sf"/>
</dbReference>
<comment type="caution">
    <text evidence="6">The sequence shown here is derived from an EMBL/GenBank/DDBJ whole genome shotgun (WGS) entry which is preliminary data.</text>
</comment>
<organism evidence="6 7">
    <name type="scientific">Labrys wisconsinensis</name>
    <dbReference type="NCBI Taxonomy" id="425677"/>
    <lineage>
        <taxon>Bacteria</taxon>
        <taxon>Pseudomonadati</taxon>
        <taxon>Pseudomonadota</taxon>
        <taxon>Alphaproteobacteria</taxon>
        <taxon>Hyphomicrobiales</taxon>
        <taxon>Xanthobacteraceae</taxon>
        <taxon>Labrys</taxon>
    </lineage>
</organism>
<evidence type="ECO:0000313" key="7">
    <source>
        <dbReference type="Proteomes" id="UP001242480"/>
    </source>
</evidence>
<protein>
    <submittedName>
        <fullName evidence="6">Molybdate transport repressor ModE-like protein</fullName>
    </submittedName>
</protein>
<evidence type="ECO:0000259" key="5">
    <source>
        <dbReference type="PROSITE" id="PS50931"/>
    </source>
</evidence>
<evidence type="ECO:0000256" key="1">
    <source>
        <dbReference type="ARBA" id="ARBA00009437"/>
    </source>
</evidence>
<keyword evidence="7" id="KW-1185">Reference proteome</keyword>
<dbReference type="InterPro" id="IPR036388">
    <property type="entry name" value="WH-like_DNA-bd_sf"/>
</dbReference>
<dbReference type="EMBL" id="JAUSVX010000013">
    <property type="protein sequence ID" value="MDQ0472850.1"/>
    <property type="molecule type" value="Genomic_DNA"/>
</dbReference>
<keyword evidence="3" id="KW-0238">DNA-binding</keyword>
<reference evidence="6 7" key="1">
    <citation type="submission" date="2023-07" db="EMBL/GenBank/DDBJ databases">
        <title>Genomic Encyclopedia of Type Strains, Phase IV (KMG-IV): sequencing the most valuable type-strain genomes for metagenomic binning, comparative biology and taxonomic classification.</title>
        <authorList>
            <person name="Goeker M."/>
        </authorList>
    </citation>
    <scope>NUCLEOTIDE SEQUENCE [LARGE SCALE GENOMIC DNA]</scope>
    <source>
        <strain evidence="6 7">DSM 19619</strain>
    </source>
</reference>
<dbReference type="RefSeq" id="WP_307280270.1">
    <property type="nucleotide sequence ID" value="NZ_JAUSVX010000013.1"/>
</dbReference>
<accession>A0ABU0JEZ3</accession>
<dbReference type="InterPro" id="IPR050176">
    <property type="entry name" value="LTTR"/>
</dbReference>
<dbReference type="PANTHER" id="PTHR30579">
    <property type="entry name" value="TRANSCRIPTIONAL REGULATOR"/>
    <property type="match status" value="1"/>
</dbReference>
<evidence type="ECO:0000256" key="2">
    <source>
        <dbReference type="ARBA" id="ARBA00023015"/>
    </source>
</evidence>
<proteinExistence type="inferred from homology"/>
<keyword evidence="4" id="KW-0804">Transcription</keyword>
<dbReference type="PANTHER" id="PTHR30579:SF3">
    <property type="entry name" value="TRANSCRIPTIONAL REGULATORY PROTEIN"/>
    <property type="match status" value="1"/>
</dbReference>
<dbReference type="PROSITE" id="PS50931">
    <property type="entry name" value="HTH_LYSR"/>
    <property type="match status" value="1"/>
</dbReference>
<dbReference type="Gene3D" id="3.40.190.290">
    <property type="match status" value="1"/>
</dbReference>
<dbReference type="SUPFAM" id="SSF53850">
    <property type="entry name" value="Periplasmic binding protein-like II"/>
    <property type="match status" value="1"/>
</dbReference>
<keyword evidence="2" id="KW-0805">Transcription regulation</keyword>